<dbReference type="SUPFAM" id="SSF69000">
    <property type="entry name" value="FAD-dependent thiol oxidase"/>
    <property type="match status" value="1"/>
</dbReference>
<organism evidence="9 10">
    <name type="scientific">Cyanidiococcus yangmingshanensis</name>
    <dbReference type="NCBI Taxonomy" id="2690220"/>
    <lineage>
        <taxon>Eukaryota</taxon>
        <taxon>Rhodophyta</taxon>
        <taxon>Bangiophyceae</taxon>
        <taxon>Cyanidiales</taxon>
        <taxon>Cyanidiaceae</taxon>
        <taxon>Cyanidiococcus</taxon>
    </lineage>
</organism>
<dbReference type="InterPro" id="IPR036774">
    <property type="entry name" value="ERV/ALR_sulphydryl_oxid_sf"/>
</dbReference>
<keyword evidence="3 6" id="KW-0274">FAD</keyword>
<gene>
    <name evidence="9" type="ORF">F1559_004934</name>
</gene>
<dbReference type="InterPro" id="IPR017905">
    <property type="entry name" value="ERV/ALR_sulphydryl_oxidase"/>
</dbReference>
<feature type="transmembrane region" description="Helical" evidence="6">
    <location>
        <begin position="36"/>
        <end position="57"/>
    </location>
</feature>
<keyword evidence="2 6" id="KW-0285">Flavoprotein</keyword>
<comment type="cofactor">
    <cofactor evidence="1 6">
        <name>FAD</name>
        <dbReference type="ChEBI" id="CHEBI:57692"/>
    </cofactor>
</comment>
<dbReference type="AlphaFoldDB" id="A0A7J7IS87"/>
<keyword evidence="6" id="KW-0472">Membrane</keyword>
<protein>
    <recommendedName>
        <fullName evidence="6">Sulfhydryl oxidase</fullName>
        <ecNumber evidence="6">1.8.3.2</ecNumber>
    </recommendedName>
</protein>
<evidence type="ECO:0000259" key="8">
    <source>
        <dbReference type="PROSITE" id="PS51324"/>
    </source>
</evidence>
<keyword evidence="6" id="KW-0812">Transmembrane</keyword>
<name>A0A7J7IS87_9RHOD</name>
<dbReference type="GO" id="GO:0016971">
    <property type="term" value="F:flavin-dependent sulfhydryl oxidase activity"/>
    <property type="evidence" value="ECO:0007669"/>
    <property type="project" value="InterPro"/>
</dbReference>
<dbReference type="Pfam" id="PF04777">
    <property type="entry name" value="Evr1_Alr"/>
    <property type="match status" value="1"/>
</dbReference>
<accession>A0A7J7IS87</accession>
<evidence type="ECO:0000256" key="3">
    <source>
        <dbReference type="ARBA" id="ARBA00022827"/>
    </source>
</evidence>
<dbReference type="Proteomes" id="UP000530660">
    <property type="component" value="Unassembled WGS sequence"/>
</dbReference>
<keyword evidence="6" id="KW-1133">Transmembrane helix</keyword>
<evidence type="ECO:0000256" key="5">
    <source>
        <dbReference type="ARBA" id="ARBA00023157"/>
    </source>
</evidence>
<feature type="compositionally biased region" description="Polar residues" evidence="7">
    <location>
        <begin position="96"/>
        <end position="108"/>
    </location>
</feature>
<dbReference type="PANTHER" id="PTHR12645:SF0">
    <property type="entry name" value="FAD-LINKED SULFHYDRYL OXIDASE ALR"/>
    <property type="match status" value="1"/>
</dbReference>
<keyword evidence="10" id="KW-1185">Reference proteome</keyword>
<evidence type="ECO:0000256" key="2">
    <source>
        <dbReference type="ARBA" id="ARBA00022630"/>
    </source>
</evidence>
<dbReference type="PROSITE" id="PS51324">
    <property type="entry name" value="ERV_ALR"/>
    <property type="match status" value="1"/>
</dbReference>
<dbReference type="GO" id="GO:0050660">
    <property type="term" value="F:flavin adenine dinucleotide binding"/>
    <property type="evidence" value="ECO:0007669"/>
    <property type="project" value="TreeGrafter"/>
</dbReference>
<evidence type="ECO:0000256" key="4">
    <source>
        <dbReference type="ARBA" id="ARBA00023002"/>
    </source>
</evidence>
<dbReference type="PANTHER" id="PTHR12645">
    <property type="entry name" value="ALR/ERV"/>
    <property type="match status" value="1"/>
</dbReference>
<dbReference type="GO" id="GO:0005739">
    <property type="term" value="C:mitochondrion"/>
    <property type="evidence" value="ECO:0007669"/>
    <property type="project" value="TreeGrafter"/>
</dbReference>
<evidence type="ECO:0000313" key="9">
    <source>
        <dbReference type="EMBL" id="KAF6005414.1"/>
    </source>
</evidence>
<dbReference type="EC" id="1.8.3.2" evidence="6"/>
<reference evidence="9 10" key="1">
    <citation type="journal article" date="2020" name="J. Phycol.">
        <title>Comparative genome analysis reveals Cyanidiococcus gen. nov., a new extremophilic red algal genus sister to Cyanidioschyzon (Cyanidioschyzonaceae, Rhodophyta).</title>
        <authorList>
            <person name="Liu S.-L."/>
            <person name="Chiang Y.-R."/>
            <person name="Yoon H.S."/>
            <person name="Fu H.-Y."/>
        </authorList>
    </citation>
    <scope>NUCLEOTIDE SEQUENCE [LARGE SCALE GENOMIC DNA]</scope>
    <source>
        <strain evidence="9 10">THAL066</strain>
    </source>
</reference>
<comment type="catalytic activity">
    <reaction evidence="6">
        <text>2 R'C(R)SH + O2 = R'C(R)S-S(R)CR' + H2O2</text>
        <dbReference type="Rhea" id="RHEA:17357"/>
        <dbReference type="ChEBI" id="CHEBI:15379"/>
        <dbReference type="ChEBI" id="CHEBI:16240"/>
        <dbReference type="ChEBI" id="CHEBI:16520"/>
        <dbReference type="ChEBI" id="CHEBI:17412"/>
        <dbReference type="EC" id="1.8.3.2"/>
    </reaction>
</comment>
<evidence type="ECO:0000313" key="10">
    <source>
        <dbReference type="Proteomes" id="UP000530660"/>
    </source>
</evidence>
<proteinExistence type="predicted"/>
<evidence type="ECO:0000256" key="7">
    <source>
        <dbReference type="SAM" id="MobiDB-lite"/>
    </source>
</evidence>
<keyword evidence="5" id="KW-1015">Disulfide bond</keyword>
<keyword evidence="4 6" id="KW-0560">Oxidoreductase</keyword>
<evidence type="ECO:0000256" key="6">
    <source>
        <dbReference type="RuleBase" id="RU371123"/>
    </source>
</evidence>
<dbReference type="InterPro" id="IPR039799">
    <property type="entry name" value="ALR/ERV"/>
</dbReference>
<sequence length="251" mass="27947">MNRNAWFKLNGSLPESTRLPLPSTATRRSQGNGLRFAARAFVALFTVAGLATLALRWSPWHESLLVSKVMTQASTDTPLGGAETTERERSAAEVANVSSLPPTTQLNSARKGVPVQDGKPPTRAELGRAGWTLIHTIAANYPEVPTPDTRAHARQFIQSFAALYPCPACREHFEAYVRTHPPLVDTREDFVKWSCRAHNAVNLRLGKPTIPCTDVQALDKRWRDCHCDEKEPQAMIRAARRMVESRGERKI</sequence>
<comment type="caution">
    <text evidence="9">The sequence shown here is derived from an EMBL/GenBank/DDBJ whole genome shotgun (WGS) entry which is preliminary data.</text>
</comment>
<dbReference type="EMBL" id="VWRR01000001">
    <property type="protein sequence ID" value="KAF6005414.1"/>
    <property type="molecule type" value="Genomic_DNA"/>
</dbReference>
<feature type="region of interest" description="Disordered" evidence="7">
    <location>
        <begin position="75"/>
        <end position="122"/>
    </location>
</feature>
<dbReference type="Gene3D" id="1.20.120.310">
    <property type="entry name" value="ERV/ALR sulfhydryl oxidase domain"/>
    <property type="match status" value="1"/>
</dbReference>
<dbReference type="OrthoDB" id="59470at2759"/>
<evidence type="ECO:0000256" key="1">
    <source>
        <dbReference type="ARBA" id="ARBA00001974"/>
    </source>
</evidence>
<feature type="domain" description="ERV/ALR sulfhydryl oxidase" evidence="8">
    <location>
        <begin position="119"/>
        <end position="222"/>
    </location>
</feature>